<dbReference type="AlphaFoldDB" id="A0AAX2A785"/>
<dbReference type="EMBL" id="CP031217">
    <property type="protein sequence ID" value="AXH11119.1"/>
    <property type="molecule type" value="Genomic_DNA"/>
</dbReference>
<dbReference type="PROSITE" id="PS01234">
    <property type="entry name" value="GATB"/>
    <property type="match status" value="1"/>
</dbReference>
<dbReference type="InterPro" id="IPR023168">
    <property type="entry name" value="GatB_Yqey_C_2"/>
</dbReference>
<evidence type="ECO:0000256" key="4">
    <source>
        <dbReference type="ARBA" id="ARBA00022598"/>
    </source>
</evidence>
<evidence type="ECO:0000256" key="6">
    <source>
        <dbReference type="ARBA" id="ARBA00022840"/>
    </source>
</evidence>
<evidence type="ECO:0000313" key="13">
    <source>
        <dbReference type="EMBL" id="AXH11119.1"/>
    </source>
</evidence>
<comment type="similarity">
    <text evidence="1 11">Belongs to the GatB/GatE family. GatB subfamily.</text>
</comment>
<dbReference type="Gene3D" id="1.10.150.380">
    <property type="entry name" value="GatB domain, N-terminal subdomain"/>
    <property type="match status" value="1"/>
</dbReference>
<evidence type="ECO:0000256" key="7">
    <source>
        <dbReference type="ARBA" id="ARBA00022917"/>
    </source>
</evidence>
<dbReference type="NCBIfam" id="TIGR00133">
    <property type="entry name" value="gatB"/>
    <property type="match status" value="1"/>
</dbReference>
<dbReference type="Proteomes" id="UP000253850">
    <property type="component" value="Chromosome"/>
</dbReference>
<evidence type="ECO:0000256" key="8">
    <source>
        <dbReference type="ARBA" id="ARBA00024799"/>
    </source>
</evidence>
<keyword evidence="4 11" id="KW-0436">Ligase</keyword>
<dbReference type="InterPro" id="IPR017958">
    <property type="entry name" value="Gln-tRNA_amidoTrfase_suB_CS"/>
</dbReference>
<dbReference type="Pfam" id="PF02934">
    <property type="entry name" value="GatB_N"/>
    <property type="match status" value="1"/>
</dbReference>
<dbReference type="HAMAP" id="MF_00121">
    <property type="entry name" value="GatB"/>
    <property type="match status" value="1"/>
</dbReference>
<dbReference type="SUPFAM" id="SSF89095">
    <property type="entry name" value="GatB/YqeY motif"/>
    <property type="match status" value="1"/>
</dbReference>
<evidence type="ECO:0000256" key="2">
    <source>
        <dbReference type="ARBA" id="ARBA00011123"/>
    </source>
</evidence>
<dbReference type="FunFam" id="1.10.10.410:FF:000001">
    <property type="entry name" value="Aspartyl/glutamyl-tRNA(Asn/Gln) amidotransferase subunit B"/>
    <property type="match status" value="1"/>
</dbReference>
<dbReference type="SMART" id="SM00845">
    <property type="entry name" value="GatB_Yqey"/>
    <property type="match status" value="1"/>
</dbReference>
<dbReference type="InterPro" id="IPR018027">
    <property type="entry name" value="Asn/Gln_amidotransferase"/>
</dbReference>
<dbReference type="NCBIfam" id="NF004014">
    <property type="entry name" value="PRK05477.1-4"/>
    <property type="match status" value="1"/>
</dbReference>
<evidence type="ECO:0000256" key="1">
    <source>
        <dbReference type="ARBA" id="ARBA00005306"/>
    </source>
</evidence>
<keyword evidence="6 11" id="KW-0067">ATP-binding</keyword>
<organism evidence="14 16">
    <name type="scientific">Halarcobacter bivalviorum</name>
    <dbReference type="NCBI Taxonomy" id="663364"/>
    <lineage>
        <taxon>Bacteria</taxon>
        <taxon>Pseudomonadati</taxon>
        <taxon>Campylobacterota</taxon>
        <taxon>Epsilonproteobacteria</taxon>
        <taxon>Campylobacterales</taxon>
        <taxon>Arcobacteraceae</taxon>
        <taxon>Halarcobacter</taxon>
    </lineage>
</organism>
<dbReference type="InterPro" id="IPR006075">
    <property type="entry name" value="Asn/Gln-tRNA_Trfase_suB/E_cat"/>
</dbReference>
<dbReference type="GO" id="GO:0070681">
    <property type="term" value="P:glutaminyl-tRNAGln biosynthesis via transamidation"/>
    <property type="evidence" value="ECO:0007669"/>
    <property type="project" value="TreeGrafter"/>
</dbReference>
<evidence type="ECO:0000313" key="15">
    <source>
        <dbReference type="Proteomes" id="UP000253850"/>
    </source>
</evidence>
<dbReference type="InterPro" id="IPR042114">
    <property type="entry name" value="GatB_C_1"/>
</dbReference>
<keyword evidence="7 11" id="KW-0648">Protein biosynthesis</keyword>
<gene>
    <name evidence="11 13" type="primary">gatB</name>
    <name evidence="13" type="ORF">ABIV_0079</name>
    <name evidence="14" type="ORF">CRV05_08145</name>
</gene>
<reference evidence="13 15" key="2">
    <citation type="submission" date="2018-07" db="EMBL/GenBank/DDBJ databases">
        <title>Complete genome of the Arcobacter bivalviorum type strain LMG 26154.</title>
        <authorList>
            <person name="Miller W.G."/>
            <person name="Yee E."/>
            <person name="Bono J.L."/>
        </authorList>
    </citation>
    <scope>NUCLEOTIDE SEQUENCE [LARGE SCALE GENOMIC DNA]</scope>
    <source>
        <strain evidence="13 15">LMG 26154</strain>
    </source>
</reference>
<dbReference type="InterPro" id="IPR017959">
    <property type="entry name" value="Asn/Gln-tRNA_amidoTrfase_suB/E"/>
</dbReference>
<dbReference type="KEGG" id="hbv:ABIV_0079"/>
<dbReference type="EMBL" id="PDKM01000004">
    <property type="protein sequence ID" value="RXK09695.1"/>
    <property type="molecule type" value="Genomic_DNA"/>
</dbReference>
<proteinExistence type="inferred from homology"/>
<comment type="catalytic activity">
    <reaction evidence="10 11">
        <text>L-glutamyl-tRNA(Gln) + L-glutamine + ATP + H2O = L-glutaminyl-tRNA(Gln) + L-glutamate + ADP + phosphate + H(+)</text>
        <dbReference type="Rhea" id="RHEA:17521"/>
        <dbReference type="Rhea" id="RHEA-COMP:9681"/>
        <dbReference type="Rhea" id="RHEA-COMP:9684"/>
        <dbReference type="ChEBI" id="CHEBI:15377"/>
        <dbReference type="ChEBI" id="CHEBI:15378"/>
        <dbReference type="ChEBI" id="CHEBI:29985"/>
        <dbReference type="ChEBI" id="CHEBI:30616"/>
        <dbReference type="ChEBI" id="CHEBI:43474"/>
        <dbReference type="ChEBI" id="CHEBI:58359"/>
        <dbReference type="ChEBI" id="CHEBI:78520"/>
        <dbReference type="ChEBI" id="CHEBI:78521"/>
        <dbReference type="ChEBI" id="CHEBI:456216"/>
    </reaction>
</comment>
<dbReference type="RefSeq" id="WP_114838013.1">
    <property type="nucleotide sequence ID" value="NZ_CP031217.1"/>
</dbReference>
<dbReference type="NCBIfam" id="NF004015">
    <property type="entry name" value="PRK05477.1-5"/>
    <property type="match status" value="1"/>
</dbReference>
<name>A0AAX2A785_9BACT</name>
<dbReference type="Proteomes" id="UP000289193">
    <property type="component" value="Unassembled WGS sequence"/>
</dbReference>
<dbReference type="PANTHER" id="PTHR11659">
    <property type="entry name" value="GLUTAMYL-TRNA GLN AMIDOTRANSFERASE SUBUNIT B MITOCHONDRIAL AND PROKARYOTIC PET112-RELATED"/>
    <property type="match status" value="1"/>
</dbReference>
<dbReference type="SUPFAM" id="SSF55931">
    <property type="entry name" value="Glutamine synthetase/guanido kinase"/>
    <property type="match status" value="1"/>
</dbReference>
<keyword evidence="16" id="KW-1185">Reference proteome</keyword>
<dbReference type="PANTHER" id="PTHR11659:SF0">
    <property type="entry name" value="GLUTAMYL-TRNA(GLN) AMIDOTRANSFERASE SUBUNIT B, MITOCHONDRIAL"/>
    <property type="match status" value="1"/>
</dbReference>
<comment type="catalytic activity">
    <reaction evidence="9 11">
        <text>L-aspartyl-tRNA(Asn) + L-glutamine + ATP + H2O = L-asparaginyl-tRNA(Asn) + L-glutamate + ADP + phosphate + 2 H(+)</text>
        <dbReference type="Rhea" id="RHEA:14513"/>
        <dbReference type="Rhea" id="RHEA-COMP:9674"/>
        <dbReference type="Rhea" id="RHEA-COMP:9677"/>
        <dbReference type="ChEBI" id="CHEBI:15377"/>
        <dbReference type="ChEBI" id="CHEBI:15378"/>
        <dbReference type="ChEBI" id="CHEBI:29985"/>
        <dbReference type="ChEBI" id="CHEBI:30616"/>
        <dbReference type="ChEBI" id="CHEBI:43474"/>
        <dbReference type="ChEBI" id="CHEBI:58359"/>
        <dbReference type="ChEBI" id="CHEBI:78515"/>
        <dbReference type="ChEBI" id="CHEBI:78516"/>
        <dbReference type="ChEBI" id="CHEBI:456216"/>
    </reaction>
</comment>
<comment type="subunit">
    <text evidence="2 11">Heterotrimer of A, B and C subunits.</text>
</comment>
<evidence type="ECO:0000256" key="3">
    <source>
        <dbReference type="ARBA" id="ARBA00016923"/>
    </source>
</evidence>
<dbReference type="GO" id="GO:0050567">
    <property type="term" value="F:glutaminyl-tRNA synthase (glutamine-hydrolyzing) activity"/>
    <property type="evidence" value="ECO:0007669"/>
    <property type="project" value="UniProtKB-UniRule"/>
</dbReference>
<dbReference type="EC" id="6.3.5.-" evidence="11"/>
<dbReference type="InterPro" id="IPR004413">
    <property type="entry name" value="GatB"/>
</dbReference>
<feature type="domain" description="Asn/Gln amidotransferase" evidence="12">
    <location>
        <begin position="327"/>
        <end position="474"/>
    </location>
</feature>
<dbReference type="GO" id="GO:0006412">
    <property type="term" value="P:translation"/>
    <property type="evidence" value="ECO:0007669"/>
    <property type="project" value="UniProtKB-UniRule"/>
</dbReference>
<evidence type="ECO:0000256" key="10">
    <source>
        <dbReference type="ARBA" id="ARBA00047913"/>
    </source>
</evidence>
<dbReference type="InterPro" id="IPR014746">
    <property type="entry name" value="Gln_synth/guanido_kin_cat_dom"/>
</dbReference>
<reference evidence="14 16" key="1">
    <citation type="submission" date="2017-10" db="EMBL/GenBank/DDBJ databases">
        <title>Genomics of the genus Arcobacter.</title>
        <authorList>
            <person name="Perez-Cataluna A."/>
            <person name="Figueras M.J."/>
        </authorList>
    </citation>
    <scope>NUCLEOTIDE SEQUENCE [LARGE SCALE GENOMIC DNA]</scope>
    <source>
        <strain evidence="14 16">CECT 7835</strain>
    </source>
</reference>
<dbReference type="NCBIfam" id="NF004012">
    <property type="entry name" value="PRK05477.1-2"/>
    <property type="match status" value="1"/>
</dbReference>
<accession>A0AAX2A785</accession>
<evidence type="ECO:0000256" key="5">
    <source>
        <dbReference type="ARBA" id="ARBA00022741"/>
    </source>
</evidence>
<sequence length="475" mass="52799">MFEVIIGLEVHAQLNTNSKLFCSCATSFGEEPNTNVCPTCLGLPGALPVLNKEAVHKAIMLGTALKSKINKKSIFNRKNYFYPDLPNGYQISQFEVPVVGLGELIIDFEDGSSKKIGVTRAHLENDAGKNIHAGNVSHVDLNRAGTPLLEIVSEPDMRSAEEAILYLKKLHSIVRYLGISDANMQEGSFRCDVNVSIRPKGDEKLYTRCEIKNMNSFKFIEKAIKYEVNRQIEAWEDGVYEQEVVQETRLFDPEKGETRSMRGKEDAADYRYFPDPDLLPVVITDEMMEKYSQIPELPDEKKARFVNDFGIKEYDASVITASLETANFFDEMMKEGVSGKNAAIWLTVELPARLTEGMTLETSPVDAKKLAGVVKAIEDGTISGKAAKEVLDFLMQKPEMQVDAVIEELGLKQVSDDGAILEIIDGILSANQDKVEEYRSGKDKLFGFFVGQTMKASKGSANPAKVNELLKQRLG</sequence>
<dbReference type="Gene3D" id="1.10.10.410">
    <property type="match status" value="1"/>
</dbReference>
<evidence type="ECO:0000256" key="9">
    <source>
        <dbReference type="ARBA" id="ARBA00047380"/>
    </source>
</evidence>
<dbReference type="Pfam" id="PF02637">
    <property type="entry name" value="GatB_Yqey"/>
    <property type="match status" value="1"/>
</dbReference>
<evidence type="ECO:0000313" key="14">
    <source>
        <dbReference type="EMBL" id="RXK09695.1"/>
    </source>
</evidence>
<evidence type="ECO:0000313" key="16">
    <source>
        <dbReference type="Proteomes" id="UP000289193"/>
    </source>
</evidence>
<keyword evidence="5 11" id="KW-0547">Nucleotide-binding</keyword>
<protein>
    <recommendedName>
        <fullName evidence="3 11">Aspartyl/glutamyl-tRNA(Asn/Gln) amidotransferase subunit B</fullName>
        <shortName evidence="11">Asp/Glu-ADT subunit B</shortName>
        <ecNumber evidence="11">6.3.5.-</ecNumber>
    </recommendedName>
</protein>
<dbReference type="GO" id="GO:0005524">
    <property type="term" value="F:ATP binding"/>
    <property type="evidence" value="ECO:0007669"/>
    <property type="project" value="UniProtKB-KW"/>
</dbReference>
<dbReference type="FunFam" id="1.10.150.380:FF:000001">
    <property type="entry name" value="Aspartyl/glutamyl-tRNA(Asn/Gln) amidotransferase subunit B"/>
    <property type="match status" value="1"/>
</dbReference>
<dbReference type="InterPro" id="IPR003789">
    <property type="entry name" value="Asn/Gln_tRNA_amidoTrase-B-like"/>
</dbReference>
<comment type="function">
    <text evidence="8 11">Allows the formation of correctly charged Asn-tRNA(Asn) or Gln-tRNA(Gln) through the transamidation of misacylated Asp-tRNA(Asn) or Glu-tRNA(Gln) in organisms which lack either or both of asparaginyl-tRNA or glutaminyl-tRNA synthetases. The reaction takes place in the presence of glutamine and ATP through an activated phospho-Asp-tRNA(Asn) or phospho-Glu-tRNA(Gln).</text>
</comment>
<evidence type="ECO:0000256" key="11">
    <source>
        <dbReference type="HAMAP-Rule" id="MF_00121"/>
    </source>
</evidence>
<evidence type="ECO:0000259" key="12">
    <source>
        <dbReference type="SMART" id="SM00845"/>
    </source>
</evidence>